<feature type="domain" description="Chromo" evidence="4">
    <location>
        <begin position="24"/>
        <end position="75"/>
    </location>
</feature>
<dbReference type="SUPFAM" id="SSF54160">
    <property type="entry name" value="Chromo domain-like"/>
    <property type="match status" value="1"/>
</dbReference>
<sequence length="206" mass="22913">MVRSRLSMRQALGARLPSASCITRRASDTASASRRARASETYYRVRWLGFPPAEDTWEPRKRLMEDIPDIVKEYEATLALISDDGGSEDDHDLVSVIAHEYTRCEFPSNDDTIATSISDEVPVTSRDANSRGTNSRDHSEDDNASRSVDMDISTTTSPLRDLPLVAPCSLQPAPASRAREGIDAPVKRPTRLHVAERFPTTPWIED</sequence>
<evidence type="ECO:0000313" key="5">
    <source>
        <dbReference type="EMBL" id="KAE8955198.1"/>
    </source>
</evidence>
<reference evidence="5 6" key="1">
    <citation type="submission" date="2018-09" db="EMBL/GenBank/DDBJ databases">
        <title>Genomic investigation of the strawberry pathogen Phytophthora fragariae indicates pathogenicity is determined by transcriptional variation in three key races.</title>
        <authorList>
            <person name="Adams T.M."/>
            <person name="Armitage A.D."/>
            <person name="Sobczyk M.K."/>
            <person name="Bates H.J."/>
            <person name="Dunwell J.M."/>
            <person name="Nellist C.F."/>
            <person name="Harrison R.J."/>
        </authorList>
    </citation>
    <scope>NUCLEOTIDE SEQUENCE [LARGE SCALE GENOMIC DNA]</scope>
    <source>
        <strain evidence="5 6">SCRP249</strain>
    </source>
</reference>
<evidence type="ECO:0000256" key="3">
    <source>
        <dbReference type="SAM" id="MobiDB-lite"/>
    </source>
</evidence>
<dbReference type="CDD" id="cd00024">
    <property type="entry name" value="CD_CSD"/>
    <property type="match status" value="1"/>
</dbReference>
<evidence type="ECO:0000259" key="4">
    <source>
        <dbReference type="PROSITE" id="PS50013"/>
    </source>
</evidence>
<organism evidence="5 6">
    <name type="scientific">Phytophthora rubi</name>
    <dbReference type="NCBI Taxonomy" id="129364"/>
    <lineage>
        <taxon>Eukaryota</taxon>
        <taxon>Sar</taxon>
        <taxon>Stramenopiles</taxon>
        <taxon>Oomycota</taxon>
        <taxon>Peronosporomycetes</taxon>
        <taxon>Peronosporales</taxon>
        <taxon>Peronosporaceae</taxon>
        <taxon>Phytophthora</taxon>
    </lineage>
</organism>
<feature type="compositionally biased region" description="Polar residues" evidence="3">
    <location>
        <begin position="109"/>
        <end position="118"/>
    </location>
</feature>
<dbReference type="InterPro" id="IPR023780">
    <property type="entry name" value="Chromo_domain"/>
</dbReference>
<dbReference type="AlphaFoldDB" id="A0A6A3GN37"/>
<protein>
    <recommendedName>
        <fullName evidence="4">Chromo domain-containing protein</fullName>
    </recommendedName>
</protein>
<dbReference type="Gene3D" id="2.40.50.40">
    <property type="match status" value="1"/>
</dbReference>
<comment type="caution">
    <text evidence="5">The sequence shown here is derived from an EMBL/GenBank/DDBJ whole genome shotgun (WGS) entry which is preliminary data.</text>
</comment>
<dbReference type="Pfam" id="PF00385">
    <property type="entry name" value="Chromo"/>
    <property type="match status" value="1"/>
</dbReference>
<evidence type="ECO:0000256" key="1">
    <source>
        <dbReference type="ARBA" id="ARBA00004123"/>
    </source>
</evidence>
<accession>A0A6A3GN37</accession>
<feature type="compositionally biased region" description="Basic and acidic residues" evidence="3">
    <location>
        <begin position="134"/>
        <end position="144"/>
    </location>
</feature>
<dbReference type="GO" id="GO:0005634">
    <property type="term" value="C:nucleus"/>
    <property type="evidence" value="ECO:0007669"/>
    <property type="project" value="UniProtKB-SubCell"/>
</dbReference>
<dbReference type="PROSITE" id="PS50013">
    <property type="entry name" value="CHROMO_2"/>
    <property type="match status" value="1"/>
</dbReference>
<dbReference type="InterPro" id="IPR000953">
    <property type="entry name" value="Chromo/chromo_shadow_dom"/>
</dbReference>
<keyword evidence="2" id="KW-0539">Nucleus</keyword>
<evidence type="ECO:0000256" key="2">
    <source>
        <dbReference type="ARBA" id="ARBA00023242"/>
    </source>
</evidence>
<evidence type="ECO:0000313" key="6">
    <source>
        <dbReference type="Proteomes" id="UP000429607"/>
    </source>
</evidence>
<dbReference type="PROSITE" id="PS00598">
    <property type="entry name" value="CHROMO_1"/>
    <property type="match status" value="1"/>
</dbReference>
<comment type="subcellular location">
    <subcellularLocation>
        <location evidence="1">Nucleus</location>
    </subcellularLocation>
</comment>
<proteinExistence type="predicted"/>
<dbReference type="InterPro" id="IPR023779">
    <property type="entry name" value="Chromodomain_CS"/>
</dbReference>
<gene>
    <name evidence="5" type="ORF">PR001_g32202</name>
</gene>
<dbReference type="EMBL" id="QXFV01009344">
    <property type="protein sequence ID" value="KAE8955198.1"/>
    <property type="molecule type" value="Genomic_DNA"/>
</dbReference>
<name>A0A6A3GN37_9STRA</name>
<dbReference type="InterPro" id="IPR016197">
    <property type="entry name" value="Chromo-like_dom_sf"/>
</dbReference>
<dbReference type="Proteomes" id="UP000429607">
    <property type="component" value="Unassembled WGS sequence"/>
</dbReference>
<feature type="region of interest" description="Disordered" evidence="3">
    <location>
        <begin position="108"/>
        <end position="149"/>
    </location>
</feature>